<dbReference type="PROSITE" id="PS50011">
    <property type="entry name" value="PROTEIN_KINASE_DOM"/>
    <property type="match status" value="1"/>
</dbReference>
<evidence type="ECO:0000256" key="10">
    <source>
        <dbReference type="SAM" id="MobiDB-lite"/>
    </source>
</evidence>
<gene>
    <name evidence="12" type="ORF">BaRGS_00032694</name>
</gene>
<comment type="catalytic activity">
    <reaction evidence="8">
        <text>L-seryl-[protein] + ATP = O-phospho-L-seryl-[protein] + ADP + H(+)</text>
        <dbReference type="Rhea" id="RHEA:17989"/>
        <dbReference type="Rhea" id="RHEA-COMP:9863"/>
        <dbReference type="Rhea" id="RHEA-COMP:11604"/>
        <dbReference type="ChEBI" id="CHEBI:15378"/>
        <dbReference type="ChEBI" id="CHEBI:29999"/>
        <dbReference type="ChEBI" id="CHEBI:30616"/>
        <dbReference type="ChEBI" id="CHEBI:83421"/>
        <dbReference type="ChEBI" id="CHEBI:456216"/>
        <dbReference type="EC" id="2.7.11.1"/>
    </reaction>
</comment>
<keyword evidence="2" id="KW-0723">Serine/threonine-protein kinase</keyword>
<dbReference type="EC" id="2.7.11.1" evidence="1"/>
<comment type="catalytic activity">
    <reaction evidence="7">
        <text>L-threonyl-[protein] + ATP = O-phospho-L-threonyl-[protein] + ADP + H(+)</text>
        <dbReference type="Rhea" id="RHEA:46608"/>
        <dbReference type="Rhea" id="RHEA-COMP:11060"/>
        <dbReference type="Rhea" id="RHEA-COMP:11605"/>
        <dbReference type="ChEBI" id="CHEBI:15378"/>
        <dbReference type="ChEBI" id="CHEBI:30013"/>
        <dbReference type="ChEBI" id="CHEBI:30616"/>
        <dbReference type="ChEBI" id="CHEBI:61977"/>
        <dbReference type="ChEBI" id="CHEBI:456216"/>
        <dbReference type="EC" id="2.7.11.1"/>
    </reaction>
</comment>
<evidence type="ECO:0000256" key="8">
    <source>
        <dbReference type="ARBA" id="ARBA00048679"/>
    </source>
</evidence>
<evidence type="ECO:0000256" key="7">
    <source>
        <dbReference type="ARBA" id="ARBA00047899"/>
    </source>
</evidence>
<dbReference type="EMBL" id="JACVVK020000386">
    <property type="protein sequence ID" value="KAK7476067.1"/>
    <property type="molecule type" value="Genomic_DNA"/>
</dbReference>
<evidence type="ECO:0000313" key="13">
    <source>
        <dbReference type="Proteomes" id="UP001519460"/>
    </source>
</evidence>
<dbReference type="SUPFAM" id="SSF56112">
    <property type="entry name" value="Protein kinase-like (PK-like)"/>
    <property type="match status" value="1"/>
</dbReference>
<evidence type="ECO:0000256" key="4">
    <source>
        <dbReference type="ARBA" id="ARBA00022741"/>
    </source>
</evidence>
<organism evidence="12 13">
    <name type="scientific">Batillaria attramentaria</name>
    <dbReference type="NCBI Taxonomy" id="370345"/>
    <lineage>
        <taxon>Eukaryota</taxon>
        <taxon>Metazoa</taxon>
        <taxon>Spiralia</taxon>
        <taxon>Lophotrochozoa</taxon>
        <taxon>Mollusca</taxon>
        <taxon>Gastropoda</taxon>
        <taxon>Caenogastropoda</taxon>
        <taxon>Sorbeoconcha</taxon>
        <taxon>Cerithioidea</taxon>
        <taxon>Batillariidae</taxon>
        <taxon>Batillaria</taxon>
    </lineage>
</organism>
<evidence type="ECO:0000256" key="1">
    <source>
        <dbReference type="ARBA" id="ARBA00012513"/>
    </source>
</evidence>
<dbReference type="InterPro" id="IPR017441">
    <property type="entry name" value="Protein_kinase_ATP_BS"/>
</dbReference>
<keyword evidence="13" id="KW-1185">Reference proteome</keyword>
<evidence type="ECO:0000256" key="9">
    <source>
        <dbReference type="PROSITE-ProRule" id="PRU10141"/>
    </source>
</evidence>
<keyword evidence="4 9" id="KW-0547">Nucleotide-binding</keyword>
<feature type="binding site" evidence="9">
    <location>
        <position position="119"/>
    </location>
    <ligand>
        <name>ATP</name>
        <dbReference type="ChEBI" id="CHEBI:30616"/>
    </ligand>
</feature>
<keyword evidence="3" id="KW-0808">Transferase</keyword>
<evidence type="ECO:0000256" key="2">
    <source>
        <dbReference type="ARBA" id="ARBA00022527"/>
    </source>
</evidence>
<dbReference type="Pfam" id="PF00069">
    <property type="entry name" value="Pkinase"/>
    <property type="match status" value="1"/>
</dbReference>
<evidence type="ECO:0000313" key="12">
    <source>
        <dbReference type="EMBL" id="KAK7476067.1"/>
    </source>
</evidence>
<dbReference type="GO" id="GO:0004674">
    <property type="term" value="F:protein serine/threonine kinase activity"/>
    <property type="evidence" value="ECO:0007669"/>
    <property type="project" value="UniProtKB-KW"/>
</dbReference>
<evidence type="ECO:0000256" key="5">
    <source>
        <dbReference type="ARBA" id="ARBA00022777"/>
    </source>
</evidence>
<name>A0ABD0JME6_9CAEN</name>
<dbReference type="Gene3D" id="1.10.510.10">
    <property type="entry name" value="Transferase(Phosphotransferase) domain 1"/>
    <property type="match status" value="1"/>
</dbReference>
<proteinExistence type="predicted"/>
<feature type="domain" description="Protein kinase" evidence="11">
    <location>
        <begin position="90"/>
        <end position="199"/>
    </location>
</feature>
<feature type="compositionally biased region" description="Basic and acidic residues" evidence="10">
    <location>
        <begin position="1"/>
        <end position="10"/>
    </location>
</feature>
<evidence type="ECO:0000256" key="3">
    <source>
        <dbReference type="ARBA" id="ARBA00022679"/>
    </source>
</evidence>
<sequence length="199" mass="22414">MKEVPRRGREEVDDEVVDIPRSVPMHRSNTEPCAIGKADSADPDSVISHSASVAEVRERRMTPFERLSQDLSQDQRIIKEITLGKRIGFYRIRGELGSGNFSQVKLGIHALTKEKVAIKILDKTKLDQKTQRLLSREISSMERLHHPNIIRLYEVVETLAKLHIIMEYAGGGELFTKISNEGKLPESEAKTVFAQIVAA</sequence>
<reference evidence="12 13" key="1">
    <citation type="journal article" date="2023" name="Sci. Data">
        <title>Genome assembly of the Korean intertidal mud-creeper Batillaria attramentaria.</title>
        <authorList>
            <person name="Patra A.K."/>
            <person name="Ho P.T."/>
            <person name="Jun S."/>
            <person name="Lee S.J."/>
            <person name="Kim Y."/>
            <person name="Won Y.J."/>
        </authorList>
    </citation>
    <scope>NUCLEOTIDE SEQUENCE [LARGE SCALE GENOMIC DNA]</scope>
    <source>
        <strain evidence="12">Wonlab-2016</strain>
    </source>
</reference>
<dbReference type="SMART" id="SM00220">
    <property type="entry name" value="S_TKc"/>
    <property type="match status" value="1"/>
</dbReference>
<feature type="region of interest" description="Disordered" evidence="10">
    <location>
        <begin position="1"/>
        <end position="45"/>
    </location>
</feature>
<dbReference type="AlphaFoldDB" id="A0ABD0JME6"/>
<dbReference type="FunFam" id="3.30.200.20:FF:000003">
    <property type="entry name" value="Non-specific serine/threonine protein kinase"/>
    <property type="match status" value="1"/>
</dbReference>
<accession>A0ABD0JME6</accession>
<dbReference type="PANTHER" id="PTHR24346:SF49">
    <property type="entry name" value="NIM1 SERINE_THREONINE PROTEIN KINASE"/>
    <property type="match status" value="1"/>
</dbReference>
<dbReference type="InterPro" id="IPR011009">
    <property type="entry name" value="Kinase-like_dom_sf"/>
</dbReference>
<dbReference type="PROSITE" id="PS00107">
    <property type="entry name" value="PROTEIN_KINASE_ATP"/>
    <property type="match status" value="1"/>
</dbReference>
<dbReference type="PANTHER" id="PTHR24346">
    <property type="entry name" value="MAP/MICROTUBULE AFFINITY-REGULATING KINASE"/>
    <property type="match status" value="1"/>
</dbReference>
<dbReference type="GO" id="GO:0005524">
    <property type="term" value="F:ATP binding"/>
    <property type="evidence" value="ECO:0007669"/>
    <property type="project" value="UniProtKB-UniRule"/>
</dbReference>
<dbReference type="Proteomes" id="UP001519460">
    <property type="component" value="Unassembled WGS sequence"/>
</dbReference>
<protein>
    <recommendedName>
        <fullName evidence="1">non-specific serine/threonine protein kinase</fullName>
        <ecNumber evidence="1">2.7.11.1</ecNumber>
    </recommendedName>
</protein>
<comment type="caution">
    <text evidence="12">The sequence shown here is derived from an EMBL/GenBank/DDBJ whole genome shotgun (WGS) entry which is preliminary data.</text>
</comment>
<keyword evidence="5" id="KW-0418">Kinase</keyword>
<dbReference type="InterPro" id="IPR000719">
    <property type="entry name" value="Prot_kinase_dom"/>
</dbReference>
<evidence type="ECO:0000259" key="11">
    <source>
        <dbReference type="PROSITE" id="PS50011"/>
    </source>
</evidence>
<feature type="non-terminal residue" evidence="12">
    <location>
        <position position="199"/>
    </location>
</feature>
<keyword evidence="6 9" id="KW-0067">ATP-binding</keyword>
<evidence type="ECO:0000256" key="6">
    <source>
        <dbReference type="ARBA" id="ARBA00022840"/>
    </source>
</evidence>